<reference evidence="5 6" key="1">
    <citation type="journal article" date="2023" name="Hortic Res">
        <title>Pangenome of water caltrop reveals structural variations and asymmetric subgenome divergence after allopolyploidization.</title>
        <authorList>
            <person name="Zhang X."/>
            <person name="Chen Y."/>
            <person name="Wang L."/>
            <person name="Yuan Y."/>
            <person name="Fang M."/>
            <person name="Shi L."/>
            <person name="Lu R."/>
            <person name="Comes H.P."/>
            <person name="Ma Y."/>
            <person name="Chen Y."/>
            <person name="Huang G."/>
            <person name="Zhou Y."/>
            <person name="Zheng Z."/>
            <person name="Qiu Y."/>
        </authorList>
    </citation>
    <scope>NUCLEOTIDE SEQUENCE [LARGE SCALE GENOMIC DNA]</scope>
    <source>
        <strain evidence="5">F231</strain>
    </source>
</reference>
<evidence type="ECO:0000313" key="6">
    <source>
        <dbReference type="Proteomes" id="UP001346149"/>
    </source>
</evidence>
<protein>
    <recommendedName>
        <fullName evidence="4">RRM domain-containing protein</fullName>
    </recommendedName>
</protein>
<proteinExistence type="predicted"/>
<dbReference type="PANTHER" id="PTHR11176:SF23">
    <property type="entry name" value="RNA-BINDING (RRM_RBD_RNP MOTIFS) FAMILY PROTEIN"/>
    <property type="match status" value="1"/>
</dbReference>
<sequence>MVNRSDEATDTTFTKVFVGGLAWETKRDTLRRHFEQFGEILEAVVISDKHTGRSKGYGFVTFLDPESARRACENQFPVIDGRRGNCNIASLGARKNRTTAPSMEGTERSRQKPAASPSSFDGQPAFFHHAIPHSSYPYSYSASNYTAKSIPDSTTFRYPGGYSQNLFPMGYYGVYGGHHQQQLLSHYTSSSGSGASSHGHGLYMNYYPCYAHPAQYPLLPHQLRNTLGFSPIPNSASPLPIMTAGPMAVPSITAMRLETQGSEQKSTT</sequence>
<dbReference type="PANTHER" id="PTHR11176">
    <property type="entry name" value="BOULE-RELATED"/>
    <property type="match status" value="1"/>
</dbReference>
<keyword evidence="1 2" id="KW-0694">RNA-binding</keyword>
<dbReference type="Proteomes" id="UP001346149">
    <property type="component" value="Unassembled WGS sequence"/>
</dbReference>
<dbReference type="Pfam" id="PF00076">
    <property type="entry name" value="RRM_1"/>
    <property type="match status" value="1"/>
</dbReference>
<evidence type="ECO:0000313" key="5">
    <source>
        <dbReference type="EMBL" id="KAK4794405.1"/>
    </source>
</evidence>
<dbReference type="InterPro" id="IPR012677">
    <property type="entry name" value="Nucleotide-bd_a/b_plait_sf"/>
</dbReference>
<evidence type="ECO:0000259" key="4">
    <source>
        <dbReference type="PROSITE" id="PS50102"/>
    </source>
</evidence>
<evidence type="ECO:0000256" key="3">
    <source>
        <dbReference type="SAM" id="MobiDB-lite"/>
    </source>
</evidence>
<dbReference type="InterPro" id="IPR000504">
    <property type="entry name" value="RRM_dom"/>
</dbReference>
<organism evidence="5 6">
    <name type="scientific">Trapa natans</name>
    <name type="common">Water chestnut</name>
    <dbReference type="NCBI Taxonomy" id="22666"/>
    <lineage>
        <taxon>Eukaryota</taxon>
        <taxon>Viridiplantae</taxon>
        <taxon>Streptophyta</taxon>
        <taxon>Embryophyta</taxon>
        <taxon>Tracheophyta</taxon>
        <taxon>Spermatophyta</taxon>
        <taxon>Magnoliopsida</taxon>
        <taxon>eudicotyledons</taxon>
        <taxon>Gunneridae</taxon>
        <taxon>Pentapetalae</taxon>
        <taxon>rosids</taxon>
        <taxon>malvids</taxon>
        <taxon>Myrtales</taxon>
        <taxon>Lythraceae</taxon>
        <taxon>Trapa</taxon>
    </lineage>
</organism>
<feature type="domain" description="RRM" evidence="4">
    <location>
        <begin position="14"/>
        <end position="91"/>
    </location>
</feature>
<keyword evidence="6" id="KW-1185">Reference proteome</keyword>
<dbReference type="SMART" id="SM00360">
    <property type="entry name" value="RRM"/>
    <property type="match status" value="1"/>
</dbReference>
<dbReference type="CDD" id="cd12384">
    <property type="entry name" value="RRM_RBM24_RBM38_like"/>
    <property type="match status" value="1"/>
</dbReference>
<dbReference type="Gene3D" id="3.30.70.330">
    <property type="match status" value="1"/>
</dbReference>
<comment type="caution">
    <text evidence="5">The sequence shown here is derived from an EMBL/GenBank/DDBJ whole genome shotgun (WGS) entry which is preliminary data.</text>
</comment>
<evidence type="ECO:0000256" key="2">
    <source>
        <dbReference type="PROSITE-ProRule" id="PRU00176"/>
    </source>
</evidence>
<name>A0AAN7RAL2_TRANT</name>
<dbReference type="GO" id="GO:0003723">
    <property type="term" value="F:RNA binding"/>
    <property type="evidence" value="ECO:0007669"/>
    <property type="project" value="UniProtKB-UniRule"/>
</dbReference>
<dbReference type="InterPro" id="IPR035979">
    <property type="entry name" value="RBD_domain_sf"/>
</dbReference>
<dbReference type="EMBL" id="JAXQNO010000007">
    <property type="protein sequence ID" value="KAK4794405.1"/>
    <property type="molecule type" value="Genomic_DNA"/>
</dbReference>
<evidence type="ECO:0000256" key="1">
    <source>
        <dbReference type="ARBA" id="ARBA00022884"/>
    </source>
</evidence>
<dbReference type="SUPFAM" id="SSF54928">
    <property type="entry name" value="RNA-binding domain, RBD"/>
    <property type="match status" value="1"/>
</dbReference>
<dbReference type="PROSITE" id="PS50102">
    <property type="entry name" value="RRM"/>
    <property type="match status" value="1"/>
</dbReference>
<dbReference type="AlphaFoldDB" id="A0AAN7RAL2"/>
<feature type="region of interest" description="Disordered" evidence="3">
    <location>
        <begin position="92"/>
        <end position="119"/>
    </location>
</feature>
<accession>A0AAN7RAL2</accession>
<gene>
    <name evidence="5" type="ORF">SAY86_012399</name>
</gene>